<dbReference type="Pfam" id="PF04324">
    <property type="entry name" value="Fer2_BFD"/>
    <property type="match status" value="1"/>
</dbReference>
<dbReference type="InterPro" id="IPR041854">
    <property type="entry name" value="BFD-like_2Fe2S-bd_dom_sf"/>
</dbReference>
<organism evidence="2 3">
    <name type="scientific">Comamonas testosteroni TK102</name>
    <dbReference type="NCBI Taxonomy" id="1392005"/>
    <lineage>
        <taxon>Bacteria</taxon>
        <taxon>Pseudomonadati</taxon>
        <taxon>Pseudomonadota</taxon>
        <taxon>Betaproteobacteria</taxon>
        <taxon>Burkholderiales</taxon>
        <taxon>Comamonadaceae</taxon>
        <taxon>Comamonas</taxon>
    </lineage>
</organism>
<evidence type="ECO:0000313" key="3">
    <source>
        <dbReference type="Proteomes" id="UP000028782"/>
    </source>
</evidence>
<dbReference type="Gene3D" id="1.10.10.1100">
    <property type="entry name" value="BFD-like [2Fe-2S]-binding domain"/>
    <property type="match status" value="1"/>
</dbReference>
<dbReference type="AlphaFoldDB" id="A0A076PT36"/>
<name>A0A076PT36_COMTE</name>
<dbReference type="Proteomes" id="UP000028782">
    <property type="component" value="Chromosome"/>
</dbReference>
<protein>
    <submittedName>
        <fullName evidence="2">Bacterioferritin-associated ferredoxin</fullName>
    </submittedName>
</protein>
<accession>A0A076PT36</accession>
<sequence length="117" mass="12649">MDSHLYSAYCINSQQQLPVAMIVCVCRRVSDREIARHAHAGMSFDEIQFELGVATQCGRCEGCARDVVAQCSASHPIAAIHNEAQSRASMQTVQLATNILESKAWPTSPSSQPSSAV</sequence>
<dbReference type="InterPro" id="IPR007419">
    <property type="entry name" value="BFD-like_2Fe2S-bd_dom"/>
</dbReference>
<proteinExistence type="predicted"/>
<evidence type="ECO:0000259" key="1">
    <source>
        <dbReference type="Pfam" id="PF04324"/>
    </source>
</evidence>
<evidence type="ECO:0000313" key="2">
    <source>
        <dbReference type="EMBL" id="AIJ47851.1"/>
    </source>
</evidence>
<dbReference type="HOGENOM" id="CLU_159205_2_1_4"/>
<dbReference type="EMBL" id="CP006704">
    <property type="protein sequence ID" value="AIJ47851.1"/>
    <property type="molecule type" value="Genomic_DNA"/>
</dbReference>
<reference evidence="2 3" key="1">
    <citation type="journal article" date="2014" name="Genome Announc.">
        <title>Complete Genome Sequence of Polychlorinated Biphenyl Degrader Comamonas testosteroni TK102 (NBRC 109938).</title>
        <authorList>
            <person name="Fukuda K."/>
            <person name="Hosoyama A."/>
            <person name="Tsuchikane K."/>
            <person name="Ohji S."/>
            <person name="Yamazoe A."/>
            <person name="Fujita N."/>
            <person name="Shintani M."/>
            <person name="Kimbara K."/>
        </authorList>
    </citation>
    <scope>NUCLEOTIDE SEQUENCE [LARGE SCALE GENOMIC DNA]</scope>
    <source>
        <strain evidence="2">TK102</strain>
    </source>
</reference>
<dbReference type="KEGG" id="ctes:O987_18712"/>
<feature type="domain" description="BFD-like [2Fe-2S]-binding" evidence="1">
    <location>
        <begin position="22"/>
        <end position="69"/>
    </location>
</feature>
<gene>
    <name evidence="2" type="ORF">O987_18712</name>
</gene>